<keyword evidence="1" id="KW-1133">Transmembrane helix</keyword>
<feature type="transmembrane region" description="Helical" evidence="1">
    <location>
        <begin position="53"/>
        <end position="73"/>
    </location>
</feature>
<accession>A0A0H3LYQ4</accession>
<organism evidence="2 3">
    <name type="scientific">Ehrlichia ruminantium (strain Welgevonden)</name>
    <dbReference type="NCBI Taxonomy" id="254945"/>
    <lineage>
        <taxon>Bacteria</taxon>
        <taxon>Pseudomonadati</taxon>
        <taxon>Pseudomonadota</taxon>
        <taxon>Alphaproteobacteria</taxon>
        <taxon>Rickettsiales</taxon>
        <taxon>Anaplasmataceae</taxon>
        <taxon>Ehrlichia</taxon>
    </lineage>
</organism>
<reference evidence="2 3" key="1">
    <citation type="journal article" date="2006" name="J. Bacteriol.">
        <title>Comparative genomic analysis of three strains of Ehrlichia ruminantium reveals an active process of genome size plasticity.</title>
        <authorList>
            <person name="Frutos R."/>
            <person name="Viari A."/>
            <person name="Ferraz C."/>
            <person name="Morgat A."/>
            <person name="Eychenie S."/>
            <person name="Kandassami Y."/>
            <person name="Chantal I."/>
            <person name="Bensaid A."/>
            <person name="Coissac E."/>
            <person name="Vachiery N."/>
            <person name="Demaille J."/>
            <person name="Martinez D."/>
        </authorList>
    </citation>
    <scope>NUCLEOTIDE SEQUENCE [LARGE SCALE GENOMIC DNA]</scope>
    <source>
        <strain evidence="2 3">Welgevonden</strain>
    </source>
</reference>
<keyword evidence="1" id="KW-0472">Membrane</keyword>
<keyword evidence="1" id="KW-0812">Transmembrane</keyword>
<name>A0A0H3LYQ4_EHRRW</name>
<dbReference type="KEGG" id="erw:ERWE_CDS_01590"/>
<evidence type="ECO:0000313" key="2">
    <source>
        <dbReference type="EMBL" id="CAI26653.1"/>
    </source>
</evidence>
<dbReference type="Proteomes" id="UP000001021">
    <property type="component" value="Chromosome"/>
</dbReference>
<keyword evidence="3" id="KW-1185">Reference proteome</keyword>
<proteinExistence type="predicted"/>
<protein>
    <submittedName>
        <fullName evidence="2">Uncharacterized protein</fullName>
    </submittedName>
</protein>
<sequence length="74" mass="8922">MMLYKFTDIWQKNCIDNSVSFYSLWCFLSHEKFCSNLSVKDFIRNSSNFLHKVFINLYFISNVFLQVGVLHIMR</sequence>
<evidence type="ECO:0000313" key="3">
    <source>
        <dbReference type="Proteomes" id="UP000001021"/>
    </source>
</evidence>
<gene>
    <name evidence="2" type="ordered locus">ERWE_CDS_01590</name>
</gene>
<dbReference type="EMBL" id="CR925678">
    <property type="protein sequence ID" value="CAI26653.1"/>
    <property type="molecule type" value="Genomic_DNA"/>
</dbReference>
<dbReference type="HOGENOM" id="CLU_2681913_0_0_5"/>
<evidence type="ECO:0000256" key="1">
    <source>
        <dbReference type="SAM" id="Phobius"/>
    </source>
</evidence>
<dbReference type="AlphaFoldDB" id="A0A0H3LYQ4"/>